<evidence type="ECO:0000313" key="1">
    <source>
        <dbReference type="EMBL" id="AIL44436.1"/>
    </source>
</evidence>
<evidence type="ECO:0000313" key="2">
    <source>
        <dbReference type="Proteomes" id="UP000028933"/>
    </source>
</evidence>
<dbReference type="eggNOG" id="COG4403">
    <property type="taxonomic scope" value="Bacteria"/>
</dbReference>
<dbReference type="SUPFAM" id="SSF158745">
    <property type="entry name" value="LanC-like"/>
    <property type="match status" value="1"/>
</dbReference>
<name>A0A077EA26_9FLAO</name>
<organism evidence="1 2">
    <name type="scientific">Elizabethkingia anophelis NUHP1</name>
    <dbReference type="NCBI Taxonomy" id="1338011"/>
    <lineage>
        <taxon>Bacteria</taxon>
        <taxon>Pseudomonadati</taxon>
        <taxon>Bacteroidota</taxon>
        <taxon>Flavobacteriia</taxon>
        <taxon>Flavobacteriales</taxon>
        <taxon>Weeksellaceae</taxon>
        <taxon>Elizabethkingia</taxon>
    </lineage>
</organism>
<accession>A0A077EA26</accession>
<dbReference type="HOGENOM" id="CLU_690426_0_0_10"/>
<dbReference type="STRING" id="1338011.BD94_0661"/>
<dbReference type="InterPro" id="IPR007822">
    <property type="entry name" value="LANC-like"/>
</dbReference>
<dbReference type="KEGG" id="eao:BD94_0661"/>
<gene>
    <name evidence="1" type="ORF">BD94_0661</name>
</gene>
<reference evidence="1" key="2">
    <citation type="journal article" date="2015" name="Genome Biol. Evol.">
        <title>Complete Genome Sequence and Transcriptomic Analysis of the Novel Pathogen Elizabethkingia anophelis in Response to Oxidative Stress.</title>
        <authorList>
            <person name="Li Y."/>
            <person name="Liu Y."/>
            <person name="Chew S.C."/>
            <person name="Tay M."/>
            <person name="Salido M.M."/>
            <person name="Teo J."/>
            <person name="Lauro F.M."/>
            <person name="Givskov M."/>
            <person name="Yang L."/>
        </authorList>
    </citation>
    <scope>NUCLEOTIDE SEQUENCE</scope>
    <source>
        <strain evidence="1">NUHP1</strain>
    </source>
</reference>
<dbReference type="Pfam" id="PF05147">
    <property type="entry name" value="LANC_like"/>
    <property type="match status" value="1"/>
</dbReference>
<dbReference type="RefSeq" id="WP_024564935.1">
    <property type="nucleotide sequence ID" value="NZ_CP007547.1"/>
</dbReference>
<evidence type="ECO:0008006" key="3">
    <source>
        <dbReference type="Google" id="ProtNLM"/>
    </source>
</evidence>
<protein>
    <recommendedName>
        <fullName evidence="3">Lanthionine biosynthesis protein LanM</fullName>
    </recommendedName>
</protein>
<proteinExistence type="predicted"/>
<sequence>MKEIIDEIEGCVNNSYNIFTSMGVTNGLAGVSLFNYYLFLSRKDEKYLDKAMYFLEESLQGLNEDYIGPDIIKDIIEISNLIMFYIQKEVLDKEDISFFYETFDPIIEEEIRKNILDKNLSAANGALKNYAYYFRKVFISSKSKTLLEEILLLLKENAIKDKNNIYWLSNIKREGKYLPEVGVGHGISGKILFLVESLNYYPEYKNEILELLYPAINSIKGCYNPKGFFSFPFEITSLDYSSSSLNLAYGDLGVSYALYKAGISLNDKSLLNFSIELIEIASKHRIGSKIIMRDANLLYGVTGIASYFRLFNNIFNADSFKNAADYWYSEVGSFKIHEGEWAGFDTFYNKFDINAQLSFLHGIIGIGIALISYQENLNLEYLSFCNYKL</sequence>
<dbReference type="AlphaFoldDB" id="A0A077EA26"/>
<reference evidence="1" key="1">
    <citation type="journal article" date="2013" name="Lancet">
        <title>First case of E anophelis outbreak in an intensive-care unit.</title>
        <authorList>
            <person name="Teo J."/>
            <person name="Tan S.Y."/>
            <person name="Tay M."/>
            <person name="Ding Y."/>
            <person name="Kjelleberg S."/>
            <person name="Givskov M."/>
            <person name="Lin R.T."/>
            <person name="Yang L."/>
        </authorList>
    </citation>
    <scope>NUCLEOTIDE SEQUENCE [LARGE SCALE GENOMIC DNA]</scope>
    <source>
        <strain evidence="1">NUHP1</strain>
    </source>
</reference>
<dbReference type="GO" id="GO:0031179">
    <property type="term" value="P:peptide modification"/>
    <property type="evidence" value="ECO:0007669"/>
    <property type="project" value="InterPro"/>
</dbReference>
<dbReference type="Gene3D" id="1.50.10.20">
    <property type="match status" value="1"/>
</dbReference>
<dbReference type="PRINTS" id="PR01950">
    <property type="entry name" value="LANCSUPER"/>
</dbReference>
<dbReference type="Proteomes" id="UP000028933">
    <property type="component" value="Chromosome"/>
</dbReference>
<dbReference type="EMBL" id="CP007547">
    <property type="protein sequence ID" value="AIL44436.1"/>
    <property type="molecule type" value="Genomic_DNA"/>
</dbReference>